<dbReference type="Pfam" id="PF00701">
    <property type="entry name" value="DHDPS"/>
    <property type="match status" value="1"/>
</dbReference>
<evidence type="ECO:0000256" key="3">
    <source>
        <dbReference type="PIRNR" id="PIRNR001365"/>
    </source>
</evidence>
<dbReference type="PANTHER" id="PTHR12128">
    <property type="entry name" value="DIHYDRODIPICOLINATE SYNTHASE"/>
    <property type="match status" value="1"/>
</dbReference>
<dbReference type="CDD" id="cd00408">
    <property type="entry name" value="DHDPS-like"/>
    <property type="match status" value="1"/>
</dbReference>
<feature type="active site" description="Proton donor/acceptor" evidence="4">
    <location>
        <position position="141"/>
    </location>
</feature>
<dbReference type="GO" id="GO:0008840">
    <property type="term" value="F:4-hydroxy-tetrahydrodipicolinate synthase activity"/>
    <property type="evidence" value="ECO:0007669"/>
    <property type="project" value="TreeGrafter"/>
</dbReference>
<sequence length="310" mass="34430">MKIKAQGIVPVMLTPFTPDNRIDWEGLERLVEWYIANGADTLFAVCQSSEMQKLSLEERVELSKEVVSLAAGRVRVISSGHISESRDGQRAELVAMAETGIDALVLVSNRLDTGNAGTEAFRSALDGILSWLPSDLALGLYECPAPYRRLLSDDEFKLCRDTGRFVTLKDVSCDLETVKRRIALSGDSGFAIVNANAAIAAAAMRAGSKGFSGVFTNIHPDLYAWLYKHASEESVLRRDLENFLALAAMAEPMGYPGLAKVWHKRLGTFDSVHSRVTDYDITERHWAVVDLLDHIRRGTDRFRERIKQVS</sequence>
<dbReference type="PANTHER" id="PTHR12128:SF66">
    <property type="entry name" value="4-HYDROXY-2-OXOGLUTARATE ALDOLASE, MITOCHONDRIAL"/>
    <property type="match status" value="1"/>
</dbReference>
<dbReference type="PIRSF" id="PIRSF001365">
    <property type="entry name" value="DHDPS"/>
    <property type="match status" value="1"/>
</dbReference>
<reference evidence="5" key="2">
    <citation type="journal article" date="2016" name="Front. Microbiol.">
        <title>The Regulatory Protein RosR Affects Rhizobium leguminosarum bv. trifolii Protein Profiles, Cell Surface Properties, and Symbiosis with Clover.</title>
        <authorList>
            <person name="Rachwal K."/>
            <person name="Boguszewska A."/>
            <person name="Kopcinska J."/>
            <person name="Karas M."/>
            <person name="Tchorzewski M."/>
            <person name="Janczarek M."/>
        </authorList>
    </citation>
    <scope>NUCLEOTIDE SEQUENCE</scope>
    <source>
        <strain evidence="5">Rt24.2</strain>
    </source>
</reference>
<dbReference type="AlphaFoldDB" id="A0A1B8RIQ8"/>
<evidence type="ECO:0000256" key="4">
    <source>
        <dbReference type="PIRSR" id="PIRSR001365-1"/>
    </source>
</evidence>
<dbReference type="Gene3D" id="3.20.20.70">
    <property type="entry name" value="Aldolase class I"/>
    <property type="match status" value="1"/>
</dbReference>
<reference evidence="5" key="1">
    <citation type="journal article" date="2015" name="BMC Genomics">
        <title>Transcriptome profiling of a Rhizobium leguminosarum bv. trifolii rosR mutant reveals the role of the transcriptional regulator RosR in motility, synthesis of cell-surface components, and other cellular processes.</title>
        <authorList>
            <person name="Rachwal K."/>
            <person name="Matczynska E."/>
            <person name="Janczarek M."/>
        </authorList>
    </citation>
    <scope>NUCLEOTIDE SEQUENCE</scope>
    <source>
        <strain evidence="5">Rt24.2</strain>
    </source>
</reference>
<evidence type="ECO:0000256" key="1">
    <source>
        <dbReference type="ARBA" id="ARBA00007592"/>
    </source>
</evidence>
<dbReference type="SMART" id="SM01130">
    <property type="entry name" value="DHDPS"/>
    <property type="match status" value="1"/>
</dbReference>
<comment type="similarity">
    <text evidence="1 3">Belongs to the DapA family.</text>
</comment>
<dbReference type="SUPFAM" id="SSF51569">
    <property type="entry name" value="Aldolase"/>
    <property type="match status" value="1"/>
</dbReference>
<dbReference type="InterPro" id="IPR002220">
    <property type="entry name" value="DapA-like"/>
</dbReference>
<dbReference type="InterPro" id="IPR013785">
    <property type="entry name" value="Aldolase_TIM"/>
</dbReference>
<accession>A0A1B8RIQ8</accession>
<dbReference type="RefSeq" id="WP_065275928.1">
    <property type="nucleotide sequence ID" value="NZ_MAMO01000003.1"/>
</dbReference>
<protein>
    <submittedName>
        <fullName evidence="5">Dihydrodipicolinate synthetase</fullName>
    </submittedName>
</protein>
<organism evidence="5">
    <name type="scientific">Rhizobium leguminosarum bv. trifolii</name>
    <dbReference type="NCBI Taxonomy" id="386"/>
    <lineage>
        <taxon>Bacteria</taxon>
        <taxon>Pseudomonadati</taxon>
        <taxon>Pseudomonadota</taxon>
        <taxon>Alphaproteobacteria</taxon>
        <taxon>Hyphomicrobiales</taxon>
        <taxon>Rhizobiaceae</taxon>
        <taxon>Rhizobium/Agrobacterium group</taxon>
        <taxon>Rhizobium</taxon>
    </lineage>
</organism>
<keyword evidence="2 3" id="KW-0456">Lyase</keyword>
<proteinExistence type="inferred from homology"/>
<feature type="active site" description="Schiff-base intermediate with substrate" evidence="4">
    <location>
        <position position="169"/>
    </location>
</feature>
<evidence type="ECO:0000256" key="2">
    <source>
        <dbReference type="ARBA" id="ARBA00023239"/>
    </source>
</evidence>
<evidence type="ECO:0000313" key="5">
    <source>
        <dbReference type="EMBL" id="AOO88253.1"/>
    </source>
</evidence>
<name>A0A1B8RIQ8_RHILT</name>
<dbReference type="EMBL" id="KX485889">
    <property type="protein sequence ID" value="AOO88253.1"/>
    <property type="molecule type" value="Genomic_DNA"/>
</dbReference>